<evidence type="ECO:0000313" key="3">
    <source>
        <dbReference type="EMBL" id="KAH7065466.1"/>
    </source>
</evidence>
<sequence>MSRGKGRARTRELSESWASLSYGDDDQDLGQSSSFDSDPSTQTGPKRVTKTAARKTPAPQSSKAPKHSTPSTPSARRPPSRTVSQTTAEPEFVMPSSPDGSFADPPFPGPRRPHRRTSQSVAEEDDVQDLRQRRSRRSRPMQRVPPWENQGGQPTLLQSTWTNVLMPIVRYAFSVLAFALEVLKPVISIALAAMLFAVLLSFARAWLHSSVSTALTPICYVPGASYLGLPFCGPAQKSSYASDPAGSVEFDELMNAQQAFEEILASASMYDGLPGEMKQGQMAIADLRTVVRYSKLPSKSELDLEFNHFIGKAKDASVGLTNFNARIGRTTDKIITTHKWTLQVVDGVGEVEEGRGSVNRFIWDHLLWGLAPHRSAYDRIVSQYLRHTQTIEEEIVSLIAQADALLSLLDSLEDHLSAIHDISVRDDASLRDKREELFLSLWTKLGGNRSDVKKLNNQIMMLKSFNAYRRSAVSHVSSTVLKLRAIAASLEDMRERASMPDLAGMENEMPIVLHIENLKRGLERLEDTRQVHQKTREDNAWRILDAAEAGDLPTLHDGGFPKERMIDSEKARIG</sequence>
<keyword evidence="2" id="KW-0472">Membrane</keyword>
<protein>
    <submittedName>
        <fullName evidence="3">Uncharacterized protein</fullName>
    </submittedName>
</protein>
<gene>
    <name evidence="3" type="ORF">B0J12DRAFT_640475</name>
</gene>
<comment type="caution">
    <text evidence="3">The sequence shown here is derived from an EMBL/GenBank/DDBJ whole genome shotgun (WGS) entry which is preliminary data.</text>
</comment>
<organism evidence="3 4">
    <name type="scientific">Macrophomina phaseolina</name>
    <dbReference type="NCBI Taxonomy" id="35725"/>
    <lineage>
        <taxon>Eukaryota</taxon>
        <taxon>Fungi</taxon>
        <taxon>Dikarya</taxon>
        <taxon>Ascomycota</taxon>
        <taxon>Pezizomycotina</taxon>
        <taxon>Dothideomycetes</taxon>
        <taxon>Dothideomycetes incertae sedis</taxon>
        <taxon>Botryosphaeriales</taxon>
        <taxon>Botryosphaeriaceae</taxon>
        <taxon>Macrophomina</taxon>
    </lineage>
</organism>
<evidence type="ECO:0000256" key="1">
    <source>
        <dbReference type="SAM" id="MobiDB-lite"/>
    </source>
</evidence>
<keyword evidence="2" id="KW-0812">Transmembrane</keyword>
<proteinExistence type="predicted"/>
<dbReference type="Proteomes" id="UP000774617">
    <property type="component" value="Unassembled WGS sequence"/>
</dbReference>
<keyword evidence="4" id="KW-1185">Reference proteome</keyword>
<feature type="compositionally biased region" description="Low complexity" evidence="1">
    <location>
        <begin position="68"/>
        <end position="82"/>
    </location>
</feature>
<feature type="region of interest" description="Disordered" evidence="1">
    <location>
        <begin position="1"/>
        <end position="153"/>
    </location>
</feature>
<dbReference type="EMBL" id="JAGTJR010000001">
    <property type="protein sequence ID" value="KAH7065466.1"/>
    <property type="molecule type" value="Genomic_DNA"/>
</dbReference>
<evidence type="ECO:0000313" key="4">
    <source>
        <dbReference type="Proteomes" id="UP000774617"/>
    </source>
</evidence>
<reference evidence="3 4" key="1">
    <citation type="journal article" date="2021" name="Nat. Commun.">
        <title>Genetic determinants of endophytism in the Arabidopsis root mycobiome.</title>
        <authorList>
            <person name="Mesny F."/>
            <person name="Miyauchi S."/>
            <person name="Thiergart T."/>
            <person name="Pickel B."/>
            <person name="Atanasova L."/>
            <person name="Karlsson M."/>
            <person name="Huettel B."/>
            <person name="Barry K.W."/>
            <person name="Haridas S."/>
            <person name="Chen C."/>
            <person name="Bauer D."/>
            <person name="Andreopoulos W."/>
            <person name="Pangilinan J."/>
            <person name="LaButti K."/>
            <person name="Riley R."/>
            <person name="Lipzen A."/>
            <person name="Clum A."/>
            <person name="Drula E."/>
            <person name="Henrissat B."/>
            <person name="Kohler A."/>
            <person name="Grigoriev I.V."/>
            <person name="Martin F.M."/>
            <person name="Hacquard S."/>
        </authorList>
    </citation>
    <scope>NUCLEOTIDE SEQUENCE [LARGE SCALE GENOMIC DNA]</scope>
    <source>
        <strain evidence="3 4">MPI-SDFR-AT-0080</strain>
    </source>
</reference>
<feature type="compositionally biased region" description="Low complexity" evidence="1">
    <location>
        <begin position="29"/>
        <end position="38"/>
    </location>
</feature>
<evidence type="ECO:0000256" key="2">
    <source>
        <dbReference type="SAM" id="Phobius"/>
    </source>
</evidence>
<accession>A0ABQ8GW32</accession>
<keyword evidence="2" id="KW-1133">Transmembrane helix</keyword>
<feature type="transmembrane region" description="Helical" evidence="2">
    <location>
        <begin position="186"/>
        <end position="207"/>
    </location>
</feature>
<name>A0ABQ8GW32_9PEZI</name>